<evidence type="ECO:0000256" key="1">
    <source>
        <dbReference type="SAM" id="SignalP"/>
    </source>
</evidence>
<dbReference type="InterPro" id="IPR027275">
    <property type="entry name" value="PRC-brl_dom"/>
</dbReference>
<reference evidence="3 4" key="1">
    <citation type="submission" date="2020-05" db="EMBL/GenBank/DDBJ databases">
        <title>Comparative genomic analysis of denitrifying bacteria from Halomonas genus.</title>
        <authorList>
            <person name="Wang L."/>
            <person name="Shao Z."/>
        </authorList>
    </citation>
    <scope>NUCLEOTIDE SEQUENCE [LARGE SCALE GENOMIC DNA]</scope>
    <source>
        <strain evidence="3 4">A4</strain>
    </source>
</reference>
<comment type="caution">
    <text evidence="3">The sequence shown here is derived from an EMBL/GenBank/DDBJ whole genome shotgun (WGS) entry which is preliminary data.</text>
</comment>
<dbReference type="EMBL" id="JABFUC010000002">
    <property type="protein sequence ID" value="MCG6656635.1"/>
    <property type="molecule type" value="Genomic_DNA"/>
</dbReference>
<evidence type="ECO:0000313" key="4">
    <source>
        <dbReference type="Proteomes" id="UP000814385"/>
    </source>
</evidence>
<feature type="signal peptide" evidence="1">
    <location>
        <begin position="1"/>
        <end position="26"/>
    </location>
</feature>
<name>A0ABS9P4D4_9GAMM</name>
<dbReference type="Proteomes" id="UP000814385">
    <property type="component" value="Unassembled WGS sequence"/>
</dbReference>
<organism evidence="3 4">
    <name type="scientific">Billgrantia campisalis</name>
    <dbReference type="NCBI Taxonomy" id="74661"/>
    <lineage>
        <taxon>Bacteria</taxon>
        <taxon>Pseudomonadati</taxon>
        <taxon>Pseudomonadota</taxon>
        <taxon>Gammaproteobacteria</taxon>
        <taxon>Oceanospirillales</taxon>
        <taxon>Halomonadaceae</taxon>
        <taxon>Billgrantia</taxon>
    </lineage>
</organism>
<dbReference type="SUPFAM" id="SSF50346">
    <property type="entry name" value="PRC-barrel domain"/>
    <property type="match status" value="1"/>
</dbReference>
<dbReference type="InterPro" id="IPR011033">
    <property type="entry name" value="PRC_barrel-like_sf"/>
</dbReference>
<proteinExistence type="predicted"/>
<gene>
    <name evidence="3" type="ORF">HOP52_02450</name>
</gene>
<dbReference type="RefSeq" id="WP_238975635.1">
    <property type="nucleotide sequence ID" value="NZ_JABFUC010000002.1"/>
</dbReference>
<evidence type="ECO:0000259" key="2">
    <source>
        <dbReference type="Pfam" id="PF05239"/>
    </source>
</evidence>
<sequence>MKMMKPLLLSITLTPALIFAANTALADEHLDDPDHATVHATFLTEQPSGTFHASELIDITVKSTAEDGKVGSVDNLLLNEDGQIIALILSVGGFLGIGEKKVAIEWDSVKLTQEDDDYVVVINTSRDGLRKTEKYEDHEGE</sequence>
<keyword evidence="1" id="KW-0732">Signal</keyword>
<feature type="domain" description="PRC-barrel" evidence="2">
    <location>
        <begin position="50"/>
        <end position="123"/>
    </location>
</feature>
<accession>A0ABS9P4D4</accession>
<evidence type="ECO:0000313" key="3">
    <source>
        <dbReference type="EMBL" id="MCG6656635.1"/>
    </source>
</evidence>
<dbReference type="PANTHER" id="PTHR36505:SF1">
    <property type="entry name" value="BLR1072 PROTEIN"/>
    <property type="match status" value="1"/>
</dbReference>
<feature type="chain" id="PRO_5045052006" evidence="1">
    <location>
        <begin position="27"/>
        <end position="141"/>
    </location>
</feature>
<dbReference type="PANTHER" id="PTHR36505">
    <property type="entry name" value="BLR1072 PROTEIN"/>
    <property type="match status" value="1"/>
</dbReference>
<dbReference type="Pfam" id="PF05239">
    <property type="entry name" value="PRC"/>
    <property type="match status" value="1"/>
</dbReference>
<keyword evidence="4" id="KW-1185">Reference proteome</keyword>
<protein>
    <submittedName>
        <fullName evidence="3">PRC-barrel domain-containing protein</fullName>
    </submittedName>
</protein>
<dbReference type="Gene3D" id="2.30.30.240">
    <property type="entry name" value="PRC-barrel domain"/>
    <property type="match status" value="1"/>
</dbReference>